<dbReference type="GO" id="GO:0004181">
    <property type="term" value="F:metallocarboxypeptidase activity"/>
    <property type="evidence" value="ECO:0007669"/>
    <property type="project" value="InterPro"/>
</dbReference>
<evidence type="ECO:0000313" key="17">
    <source>
        <dbReference type="Proteomes" id="UP000051952"/>
    </source>
</evidence>
<evidence type="ECO:0000256" key="9">
    <source>
        <dbReference type="ARBA" id="ARBA00024627"/>
    </source>
</evidence>
<dbReference type="InterPro" id="IPR040626">
    <property type="entry name" value="Pepdidase_M14_N"/>
</dbReference>
<feature type="compositionally biased region" description="Polar residues" evidence="14">
    <location>
        <begin position="28"/>
        <end position="39"/>
    </location>
</feature>
<feature type="region of interest" description="Disordered" evidence="14">
    <location>
        <begin position="235"/>
        <end position="262"/>
    </location>
</feature>
<dbReference type="Gene3D" id="2.60.40.3120">
    <property type="match status" value="1"/>
</dbReference>
<comment type="catalytic activity">
    <reaction evidence="12">
        <text>gamma-L-glutamyl-L-glutamyl-[protein] + H2O = L-glutamyl-[protein] + L-glutamate</text>
        <dbReference type="Rhea" id="RHEA:60152"/>
        <dbReference type="Rhea" id="RHEA-COMP:10208"/>
        <dbReference type="Rhea" id="RHEA-COMP:15517"/>
        <dbReference type="ChEBI" id="CHEBI:15377"/>
        <dbReference type="ChEBI" id="CHEBI:29973"/>
        <dbReference type="ChEBI" id="CHEBI:29985"/>
        <dbReference type="ChEBI" id="CHEBI:143622"/>
    </reaction>
    <physiologicalReaction direction="left-to-right" evidence="12">
        <dbReference type="Rhea" id="RHEA:60153"/>
    </physiologicalReaction>
</comment>
<comment type="subcellular location">
    <subcellularLocation>
        <location evidence="3">Cytoplasm</location>
        <location evidence="3">Cytoskeleton</location>
        <location evidence="3">Spindle</location>
    </subcellularLocation>
    <subcellularLocation>
        <location evidence="4">Midbody</location>
    </subcellularLocation>
    <subcellularLocation>
        <location evidence="2">Nucleus</location>
    </subcellularLocation>
</comment>
<evidence type="ECO:0000256" key="10">
    <source>
        <dbReference type="ARBA" id="ARBA00032753"/>
    </source>
</evidence>
<dbReference type="OMA" id="LMHGCID"/>
<dbReference type="GO" id="GO:0005819">
    <property type="term" value="C:spindle"/>
    <property type="evidence" value="ECO:0007669"/>
    <property type="project" value="UniProtKB-SubCell"/>
</dbReference>
<evidence type="ECO:0000256" key="2">
    <source>
        <dbReference type="ARBA" id="ARBA00004123"/>
    </source>
</evidence>
<dbReference type="AlphaFoldDB" id="A0A0S4J4P7"/>
<dbReference type="PROSITE" id="PS52035">
    <property type="entry name" value="PEPTIDASE_M14"/>
    <property type="match status" value="1"/>
</dbReference>
<evidence type="ECO:0000256" key="14">
    <source>
        <dbReference type="SAM" id="MobiDB-lite"/>
    </source>
</evidence>
<comment type="catalytic activity">
    <reaction evidence="9">
        <text>C-terminal L-alpha-aminoacyl-L-glutamyl-[tubulin] + H2O = C-terminal L-alpha-aminoacyl-[tubulin] + L-glutamate</text>
        <dbReference type="Rhea" id="RHEA:63796"/>
        <dbReference type="Rhea" id="RHEA-COMP:16436"/>
        <dbReference type="Rhea" id="RHEA-COMP:16437"/>
        <dbReference type="ChEBI" id="CHEBI:15377"/>
        <dbReference type="ChEBI" id="CHEBI:29985"/>
        <dbReference type="ChEBI" id="CHEBI:90782"/>
        <dbReference type="ChEBI" id="CHEBI:149556"/>
        <dbReference type="EC" id="3.4.17.24"/>
    </reaction>
    <physiologicalReaction direction="left-to-right" evidence="9">
        <dbReference type="Rhea" id="RHEA:63797"/>
    </physiologicalReaction>
</comment>
<dbReference type="Pfam" id="PF18027">
    <property type="entry name" value="Pepdidase_M14_N"/>
    <property type="match status" value="1"/>
</dbReference>
<evidence type="ECO:0000256" key="5">
    <source>
        <dbReference type="ARBA" id="ARBA00005988"/>
    </source>
</evidence>
<evidence type="ECO:0000256" key="3">
    <source>
        <dbReference type="ARBA" id="ARBA00004186"/>
    </source>
</evidence>
<keyword evidence="17" id="KW-1185">Reference proteome</keyword>
<dbReference type="Proteomes" id="UP000051952">
    <property type="component" value="Unassembled WGS sequence"/>
</dbReference>
<keyword evidence="6" id="KW-0206">Cytoskeleton</keyword>
<evidence type="ECO:0000256" key="11">
    <source>
        <dbReference type="ARBA" id="ARBA00032928"/>
    </source>
</evidence>
<proteinExistence type="inferred from homology"/>
<keyword evidence="16" id="KW-0378">Hydrolase</keyword>
<keyword evidence="7" id="KW-0539">Nucleus</keyword>
<reference evidence="17" key="1">
    <citation type="submission" date="2015-09" db="EMBL/GenBank/DDBJ databases">
        <authorList>
            <consortium name="Pathogen Informatics"/>
        </authorList>
    </citation>
    <scope>NUCLEOTIDE SEQUENCE [LARGE SCALE GENOMIC DNA]</scope>
    <source>
        <strain evidence="17">Lake Konstanz</strain>
    </source>
</reference>
<dbReference type="OrthoDB" id="10253041at2759"/>
<name>A0A0S4J4P7_BODSA</name>
<feature type="domain" description="Peptidase M14" evidence="15">
    <location>
        <begin position="302"/>
        <end position="666"/>
    </location>
</feature>
<keyword evidence="6" id="KW-0963">Cytoplasm</keyword>
<keyword evidence="16" id="KW-0121">Carboxypeptidase</keyword>
<gene>
    <name evidence="16" type="ORF">BSAL_80445</name>
</gene>
<dbReference type="VEuPathDB" id="TriTrypDB:BSAL_80445"/>
<feature type="compositionally biased region" description="Low complexity" evidence="14">
    <location>
        <begin position="15"/>
        <end position="27"/>
    </location>
</feature>
<protein>
    <recommendedName>
        <fullName evidence="8">Cytosolic carboxypeptidase-like protein 5</fullName>
    </recommendedName>
    <alternativeName>
        <fullName evidence="11">ATP/GTP-binding protein-like 5</fullName>
    </alternativeName>
    <alternativeName>
        <fullName evidence="10">Protein deglutamylase CCP5</fullName>
    </alternativeName>
</protein>
<evidence type="ECO:0000256" key="6">
    <source>
        <dbReference type="ARBA" id="ARBA00023212"/>
    </source>
</evidence>
<feature type="region of interest" description="Disordered" evidence="14">
    <location>
        <begin position="1"/>
        <end position="42"/>
    </location>
</feature>
<comment type="cofactor">
    <cofactor evidence="1">
        <name>Zn(2+)</name>
        <dbReference type="ChEBI" id="CHEBI:29105"/>
    </cofactor>
</comment>
<feature type="region of interest" description="Disordered" evidence="14">
    <location>
        <begin position="782"/>
        <end position="829"/>
    </location>
</feature>
<feature type="compositionally biased region" description="Polar residues" evidence="14">
    <location>
        <begin position="792"/>
        <end position="815"/>
    </location>
</feature>
<dbReference type="InterPro" id="IPR000834">
    <property type="entry name" value="Peptidase_M14"/>
</dbReference>
<feature type="active site" description="Proton donor/acceptor" evidence="13">
    <location>
        <position position="612"/>
    </location>
</feature>
<keyword evidence="16" id="KW-0645">Protease</keyword>
<dbReference type="InterPro" id="IPR034286">
    <property type="entry name" value="M14_AGBL5-like"/>
</dbReference>
<evidence type="ECO:0000256" key="12">
    <source>
        <dbReference type="ARBA" id="ARBA00047714"/>
    </source>
</evidence>
<dbReference type="GO" id="GO:0005634">
    <property type="term" value="C:nucleus"/>
    <property type="evidence" value="ECO:0007669"/>
    <property type="project" value="UniProtKB-SubCell"/>
</dbReference>
<comment type="similarity">
    <text evidence="5 13">Belongs to the peptidase M14 family.</text>
</comment>
<organism evidence="16 17">
    <name type="scientific">Bodo saltans</name>
    <name type="common">Flagellated protozoan</name>
    <dbReference type="NCBI Taxonomy" id="75058"/>
    <lineage>
        <taxon>Eukaryota</taxon>
        <taxon>Discoba</taxon>
        <taxon>Euglenozoa</taxon>
        <taxon>Kinetoplastea</taxon>
        <taxon>Metakinetoplastina</taxon>
        <taxon>Eubodonida</taxon>
        <taxon>Bodonidae</taxon>
        <taxon>Bodo</taxon>
    </lineage>
</organism>
<evidence type="ECO:0000256" key="13">
    <source>
        <dbReference type="PROSITE-ProRule" id="PRU01379"/>
    </source>
</evidence>
<dbReference type="EMBL" id="CYKH01000851">
    <property type="protein sequence ID" value="CUG51295.1"/>
    <property type="molecule type" value="Genomic_DNA"/>
</dbReference>
<sequence>MNRPPRLSSQSSMSAAPAGATAATTTARRPSQTGRTTQAGVKAVADAASPALIETPSLMSPTATAFLGVTPTGSLASELCSPLLGTTPPVLLSSTPPTTTTPVGGWSYQPPPNNQRSFYFEEDGLHFTSEFDSGNLIQVERIAPMKYALYSCPDCGNSAAQTNNRQWFHFAVRGGVKGAVLQMQVIGLMNCKMYSTVGWTPVAAVFPSKPVYQRVGTRVVVQKLGAGPATPGYPNLTYKSLGGGGGDDGDDGDGDTKKERKEPETVALNLSFEYRFEVDVPATPQIPFGSPECPAVFIASNHPYNVERQKKSIATWKKRAASTTHTLFHREVLCRSLDGREVDLLTITSTHGKSSALEPSYYSGIPLSSAGQGGVYDADALQLHATEEGLSPTSQADDAHIPALPPVAAQGSSDSITRPPSFPSKRYVLLTARVHPGEAPASHMMQGAIDFLLDSTDPRAVQLLKEYVFIVVPMLNPDGVARGHSRADTTGQNLNRMYRNPDPIKHPTIFALRHLMLTLEATGRLALYIDMHAHANKKGAFFFGNAMPIVDQVQNLLYPKLVALNTPHFEFTGCNFSESNMFAMGKNGETKDGSSRVTIFQETGFVHSYTIESSYVTGNGQNPIAANPAIPGEELDVLAGTPSPKYNQATFADVGKALLVALLDFHGINPCSRIPNGPHRTLRGVTSWLHRWLMFEVFEWYRKQLGGNLSAVAAKPSAASALSSVNLETVSPLTLSVNTMMALDIPSDPITLKSCKELPPTTFNNFPELLFLMKREQAANAAGAAVGPQSGPPATSKSAPPMSRVNSITRLQTNGGDARKVPGRPSSRR</sequence>
<evidence type="ECO:0000256" key="8">
    <source>
        <dbReference type="ARBA" id="ARBA00024141"/>
    </source>
</evidence>
<dbReference type="Pfam" id="PF00246">
    <property type="entry name" value="Peptidase_M14"/>
    <property type="match status" value="1"/>
</dbReference>
<dbReference type="InterPro" id="IPR050821">
    <property type="entry name" value="Cytosolic_carboxypeptidase"/>
</dbReference>
<evidence type="ECO:0000256" key="4">
    <source>
        <dbReference type="ARBA" id="ARBA00004214"/>
    </source>
</evidence>
<dbReference type="GO" id="GO:0006508">
    <property type="term" value="P:proteolysis"/>
    <property type="evidence" value="ECO:0007669"/>
    <property type="project" value="InterPro"/>
</dbReference>
<evidence type="ECO:0000313" key="16">
    <source>
        <dbReference type="EMBL" id="CUG51295.1"/>
    </source>
</evidence>
<dbReference type="CDD" id="cd06236">
    <property type="entry name" value="M14_AGBL5_like"/>
    <property type="match status" value="1"/>
</dbReference>
<evidence type="ECO:0000259" key="15">
    <source>
        <dbReference type="PROSITE" id="PS52035"/>
    </source>
</evidence>
<accession>A0A0S4J4P7</accession>
<evidence type="ECO:0000256" key="1">
    <source>
        <dbReference type="ARBA" id="ARBA00001947"/>
    </source>
</evidence>
<evidence type="ECO:0000256" key="7">
    <source>
        <dbReference type="ARBA" id="ARBA00023242"/>
    </source>
</evidence>
<dbReference type="PANTHER" id="PTHR12756">
    <property type="entry name" value="CYTOSOLIC CARBOXYPEPTIDASE"/>
    <property type="match status" value="1"/>
</dbReference>
<dbReference type="PANTHER" id="PTHR12756:SF46">
    <property type="entry name" value="CYTOSOLIC CARBOXYPEPTIDASE-LIKE PROTEIN 5"/>
    <property type="match status" value="1"/>
</dbReference>
<dbReference type="GO" id="GO:0008270">
    <property type="term" value="F:zinc ion binding"/>
    <property type="evidence" value="ECO:0007669"/>
    <property type="project" value="InterPro"/>
</dbReference>
<dbReference type="SUPFAM" id="SSF53187">
    <property type="entry name" value="Zn-dependent exopeptidases"/>
    <property type="match status" value="1"/>
</dbReference>
<dbReference type="Gene3D" id="3.40.630.10">
    <property type="entry name" value="Zn peptidases"/>
    <property type="match status" value="1"/>
</dbReference>
<dbReference type="GO" id="GO:0030496">
    <property type="term" value="C:midbody"/>
    <property type="evidence" value="ECO:0007669"/>
    <property type="project" value="UniProtKB-SubCell"/>
</dbReference>